<dbReference type="PROSITE" id="PS51450">
    <property type="entry name" value="LRR"/>
    <property type="match status" value="5"/>
</dbReference>
<dbReference type="PANTHER" id="PTHR45712">
    <property type="entry name" value="AGAP008170-PA"/>
    <property type="match status" value="1"/>
</dbReference>
<dbReference type="CDD" id="cd00143">
    <property type="entry name" value="PP2Cc"/>
    <property type="match status" value="1"/>
</dbReference>
<comment type="caution">
    <text evidence="8">The sequence shown here is derived from an EMBL/GenBank/DDBJ whole genome shotgun (WGS) entry which is preliminary data.</text>
</comment>
<dbReference type="SMART" id="SM00332">
    <property type="entry name" value="PP2Cc"/>
    <property type="match status" value="1"/>
</dbReference>
<evidence type="ECO:0000313" key="9">
    <source>
        <dbReference type="Proteomes" id="UP000663834"/>
    </source>
</evidence>
<gene>
    <name evidence="7" type="ORF">CJN711_LOCUS11420</name>
    <name evidence="8" type="ORF">KQP761_LOCUS31599</name>
</gene>
<evidence type="ECO:0000256" key="1">
    <source>
        <dbReference type="ARBA" id="ARBA00022614"/>
    </source>
</evidence>
<dbReference type="SUPFAM" id="SSF81606">
    <property type="entry name" value="PP2C-like"/>
    <property type="match status" value="1"/>
</dbReference>
<dbReference type="PANTHER" id="PTHR45712:SF22">
    <property type="entry name" value="INSULIN-LIKE GROWTH FACTOR-BINDING PROTEIN COMPLEX ACID LABILE SUBUNIT"/>
    <property type="match status" value="1"/>
</dbReference>
<dbReference type="Gene3D" id="2.30.29.30">
    <property type="entry name" value="Pleckstrin-homology domain (PH domain)/Phosphotyrosine-binding domain (PTB)"/>
    <property type="match status" value="1"/>
</dbReference>
<evidence type="ECO:0000256" key="4">
    <source>
        <dbReference type="SAM" id="MobiDB-lite"/>
    </source>
</evidence>
<dbReference type="EMBL" id="CAJNOW010017601">
    <property type="protein sequence ID" value="CAF1658899.1"/>
    <property type="molecule type" value="Genomic_DNA"/>
</dbReference>
<dbReference type="Proteomes" id="UP000663834">
    <property type="component" value="Unassembled WGS sequence"/>
</dbReference>
<dbReference type="Pfam" id="PF23010">
    <property type="entry name" value="RA_3"/>
    <property type="match status" value="1"/>
</dbReference>
<evidence type="ECO:0000256" key="3">
    <source>
        <dbReference type="ARBA" id="ARBA00022737"/>
    </source>
</evidence>
<dbReference type="InterPro" id="IPR032675">
    <property type="entry name" value="LRR_dom_sf"/>
</dbReference>
<evidence type="ECO:0000259" key="5">
    <source>
        <dbReference type="PROSITE" id="PS50003"/>
    </source>
</evidence>
<dbReference type="SMART" id="SM00233">
    <property type="entry name" value="PH"/>
    <property type="match status" value="1"/>
</dbReference>
<evidence type="ECO:0000313" key="8">
    <source>
        <dbReference type="EMBL" id="CAF1658899.1"/>
    </source>
</evidence>
<dbReference type="CDD" id="cd17213">
    <property type="entry name" value="RA_PHLPP"/>
    <property type="match status" value="1"/>
</dbReference>
<dbReference type="InterPro" id="IPR011993">
    <property type="entry name" value="PH-like_dom_sf"/>
</dbReference>
<dbReference type="InterPro" id="IPR036457">
    <property type="entry name" value="PPM-type-like_dom_sf"/>
</dbReference>
<feature type="domain" description="PPM-type phosphatase" evidence="6">
    <location>
        <begin position="799"/>
        <end position="1072"/>
    </location>
</feature>
<dbReference type="InterPro" id="IPR001849">
    <property type="entry name" value="PH_domain"/>
</dbReference>
<sequence>MTPPVGDNELTCLNSTFSSINPVNQTNANNIDEWLSLDSNNGFIRLYDPNDASTSYSRSKLVPCTMWTTVEQICSRLNNDLDPRTWYVQYHGDRIRHLRSDEAPLFIQHSYLLSIGFSNIQRLQQEGDKHDLGYLIRFLSDQLIIDPKIQPRSLSTIAWIRKGKLIRKWIKRKCVISTSRLTVYPDANTNPCVIELQRANVEEVHLKDKPFCIKLTIDDGRSGALFLALNNDEEYSRWLKRLRKTTNKLPDIADYSSTHLELIPKGLFINSKLSVLNLRHNNLLTRPTNEAVFTVGWLDDLIRFQYLISLNLADNDLKTFPNVICHLPRLSELNLASNHIDSIPSDIAKLQSLEILNLQSNRLSSLPNEIEYLKRLRDFYLSFNLFKDIPMPLARLTNIRCSDVNNLCLAGNNIRKLSIEVFQHLKYCRQLDLRMNQIKFDDNDLLLLNQLINLTHIDVSHNSRINEIDLRSLHKLEQIRCSYNNATRLVLNGHALRQLNASHNRLKQIDLMAAPINLIQIDISWNEFQILPDWLNEDNSSIERLIADHNRINVLPNKLFTSNKRLQYIRLDHNRLLYLPDKISTSNVETLLLHCNQIENLPVCLLKNMHRLKILNLSSNQLVALPLPNDRTDLNRLQELYLSCNELDDDVFAIISRYERLKVLYLAYNKIEQIDDTSLSKLNSLTDLNLSGNNIQSLPQTALSSMENLQVLYLHSNKLCAIPDLRRLKSLKVLDLSFNAIDSASIDNLFPPSLTILDLSGNQEINIQRDSLKSLSQKSVSLINISGLSDASSDISLWSVGFAHSSGSRNRLAITTVNESSFNYSSNDALFAMFDGGLNNEVPMILKHKLPDILQHEYEQCNQANFYLKHTFLSLQKRLKTAGQRLGAASTVVHIRSLPQSNTINSNIYSSNTTTTSSSSSQTDNHFRFELNAASVGHCEAILCRSSIVHPLTRRFTIPHDESEYKRVRKASNIIINEDNALNAITSQTRMLGCSFLYPAILPTPHISSFILSKNDEFFIIANNLLWQHMSHEEAVRAIRSIHNPVLASKKLVDIAQSYGAKENLAVLIVRFNFQKKIHRTTSNSYRHQRPARPQTHSTNTSSGEHSPTASPLFPLLDSTGYLSVGELSGGDADDSNEEQYSSNIPTNPTSDYFYHQSDQISSSDAPATLHDSMRNRPLARSGRTRFLAASLNDTSTIDDGKNDKVFQSDTGLFNFPASNAQPVRIVPSQLSIVSEILSPSPPPPTLSRTKKVKNPSLTGDCPSPRRSGRYRKKLTPPVRPPLGYSKPPRTDYSSNSDVSTEGHDFDNSPIYPAGLRPVADAILSVSSSDNDNHDEDDEDFSYVVDQMSLTSTNTTTDYQQQQNELNLFVQKHCPSISSTTQSTVNSTVTSSSVTTNALQPIPNKITRL</sequence>
<dbReference type="SUPFAM" id="SSF52058">
    <property type="entry name" value="L domain-like"/>
    <property type="match status" value="2"/>
</dbReference>
<dbReference type="InterPro" id="IPR001932">
    <property type="entry name" value="PPM-type_phosphatase-like_dom"/>
</dbReference>
<dbReference type="SUPFAM" id="SSF50729">
    <property type="entry name" value="PH domain-like"/>
    <property type="match status" value="1"/>
</dbReference>
<dbReference type="InterPro" id="IPR001611">
    <property type="entry name" value="Leu-rich_rpt"/>
</dbReference>
<dbReference type="InterPro" id="IPR055071">
    <property type="entry name" value="RA_PHLPP-like"/>
</dbReference>
<reference evidence="8" key="1">
    <citation type="submission" date="2021-02" db="EMBL/GenBank/DDBJ databases">
        <authorList>
            <person name="Nowell W R."/>
        </authorList>
    </citation>
    <scope>NUCLEOTIDE SEQUENCE</scope>
</reference>
<feature type="region of interest" description="Disordered" evidence="4">
    <location>
        <begin position="1127"/>
        <end position="1155"/>
    </location>
</feature>
<dbReference type="Gene3D" id="3.60.40.10">
    <property type="entry name" value="PPM-type phosphatase domain"/>
    <property type="match status" value="1"/>
</dbReference>
<dbReference type="Pfam" id="PF00169">
    <property type="entry name" value="PH"/>
    <property type="match status" value="1"/>
</dbReference>
<dbReference type="SMART" id="SM00369">
    <property type="entry name" value="LRR_TYP"/>
    <property type="match status" value="10"/>
</dbReference>
<dbReference type="Pfam" id="PF13516">
    <property type="entry name" value="LRR_6"/>
    <property type="match status" value="1"/>
</dbReference>
<keyword evidence="2" id="KW-0479">Metal-binding</keyword>
<dbReference type="PROSITE" id="PS51746">
    <property type="entry name" value="PPM_2"/>
    <property type="match status" value="1"/>
</dbReference>
<feature type="region of interest" description="Disordered" evidence="4">
    <location>
        <begin position="1081"/>
        <end position="1111"/>
    </location>
</feature>
<evidence type="ECO:0000256" key="2">
    <source>
        <dbReference type="ARBA" id="ARBA00022723"/>
    </source>
</evidence>
<dbReference type="InterPro" id="IPR003591">
    <property type="entry name" value="Leu-rich_rpt_typical-subtyp"/>
</dbReference>
<evidence type="ECO:0008006" key="10">
    <source>
        <dbReference type="Google" id="ProtNLM"/>
    </source>
</evidence>
<dbReference type="InterPro" id="IPR050333">
    <property type="entry name" value="SLRP"/>
</dbReference>
<accession>A0A816FAX9</accession>
<evidence type="ECO:0000313" key="7">
    <source>
        <dbReference type="EMBL" id="CAF1189242.1"/>
    </source>
</evidence>
<keyword evidence="3" id="KW-0677">Repeat</keyword>
<dbReference type="SMART" id="SM00364">
    <property type="entry name" value="LRR_BAC"/>
    <property type="match status" value="9"/>
</dbReference>
<feature type="region of interest" description="Disordered" evidence="4">
    <location>
        <begin position="1237"/>
        <end position="1313"/>
    </location>
</feature>
<evidence type="ECO:0000259" key="6">
    <source>
        <dbReference type="PROSITE" id="PS51746"/>
    </source>
</evidence>
<keyword evidence="1" id="KW-0433">Leucine-rich repeat</keyword>
<feature type="compositionally biased region" description="Polar residues" evidence="4">
    <location>
        <begin position="1095"/>
        <end position="1110"/>
    </location>
</feature>
<proteinExistence type="predicted"/>
<dbReference type="Pfam" id="PF13855">
    <property type="entry name" value="LRR_8"/>
    <property type="match status" value="3"/>
</dbReference>
<feature type="domain" description="PH" evidence="5">
    <location>
        <begin position="153"/>
        <end position="247"/>
    </location>
</feature>
<dbReference type="EMBL" id="CAJNOV010004863">
    <property type="protein sequence ID" value="CAF1189242.1"/>
    <property type="molecule type" value="Genomic_DNA"/>
</dbReference>
<protein>
    <recommendedName>
        <fullName evidence="10">PH domain-containing protein</fullName>
    </recommendedName>
</protein>
<dbReference type="OrthoDB" id="1394818at2759"/>
<dbReference type="Pfam" id="PF00481">
    <property type="entry name" value="PP2C"/>
    <property type="match status" value="1"/>
</dbReference>
<dbReference type="PROSITE" id="PS50003">
    <property type="entry name" value="PH_DOMAIN"/>
    <property type="match status" value="1"/>
</dbReference>
<dbReference type="GO" id="GO:0046872">
    <property type="term" value="F:metal ion binding"/>
    <property type="evidence" value="ECO:0007669"/>
    <property type="project" value="UniProtKB-KW"/>
</dbReference>
<organism evidence="8 9">
    <name type="scientific">Rotaria magnacalcarata</name>
    <dbReference type="NCBI Taxonomy" id="392030"/>
    <lineage>
        <taxon>Eukaryota</taxon>
        <taxon>Metazoa</taxon>
        <taxon>Spiralia</taxon>
        <taxon>Gnathifera</taxon>
        <taxon>Rotifera</taxon>
        <taxon>Eurotatoria</taxon>
        <taxon>Bdelloidea</taxon>
        <taxon>Philodinida</taxon>
        <taxon>Philodinidae</taxon>
        <taxon>Rotaria</taxon>
    </lineage>
</organism>
<feature type="compositionally biased region" description="Polar residues" evidence="4">
    <location>
        <begin position="1139"/>
        <end position="1155"/>
    </location>
</feature>
<name>A0A816FAX9_9BILA</name>
<dbReference type="SMART" id="SM00365">
    <property type="entry name" value="LRR_SD22"/>
    <property type="match status" value="4"/>
</dbReference>
<dbReference type="Proteomes" id="UP000663855">
    <property type="component" value="Unassembled WGS sequence"/>
</dbReference>
<dbReference type="Gene3D" id="3.80.10.10">
    <property type="entry name" value="Ribonuclease Inhibitor"/>
    <property type="match status" value="4"/>
</dbReference>